<sequence length="61" mass="7251">MKPFWFVTAVHKDVSERLKRVNPRLYREVKDILEINKAQRHIRGGLATRMKYKKQAENAGQ</sequence>
<evidence type="ECO:0000313" key="1">
    <source>
        <dbReference type="EMBL" id="HIU29051.1"/>
    </source>
</evidence>
<reference evidence="1" key="2">
    <citation type="journal article" date="2021" name="PeerJ">
        <title>Extensive microbial diversity within the chicken gut microbiome revealed by metagenomics and culture.</title>
        <authorList>
            <person name="Gilroy R."/>
            <person name="Ravi A."/>
            <person name="Getino M."/>
            <person name="Pursley I."/>
            <person name="Horton D.L."/>
            <person name="Alikhan N.F."/>
            <person name="Baker D."/>
            <person name="Gharbi K."/>
            <person name="Hall N."/>
            <person name="Watson M."/>
            <person name="Adriaenssens E.M."/>
            <person name="Foster-Nyarko E."/>
            <person name="Jarju S."/>
            <person name="Secka A."/>
            <person name="Antonio M."/>
            <person name="Oren A."/>
            <person name="Chaudhuri R.R."/>
            <person name="La Ragione R."/>
            <person name="Hildebrand F."/>
            <person name="Pallen M.J."/>
        </authorList>
    </citation>
    <scope>NUCLEOTIDE SEQUENCE</scope>
    <source>
        <strain evidence="1">CHK195-4489</strain>
    </source>
</reference>
<dbReference type="EMBL" id="DVMM01000039">
    <property type="protein sequence ID" value="HIU29051.1"/>
    <property type="molecule type" value="Genomic_DNA"/>
</dbReference>
<dbReference type="AlphaFoldDB" id="A0A9D1I6I7"/>
<protein>
    <submittedName>
        <fullName evidence="1">Sporulation transcriptional regulator SpoIIID</fullName>
    </submittedName>
</protein>
<organism evidence="1 2">
    <name type="scientific">Candidatus Egerieisoma faecipullorum</name>
    <dbReference type="NCBI Taxonomy" id="2840963"/>
    <lineage>
        <taxon>Bacteria</taxon>
        <taxon>Bacillati</taxon>
        <taxon>Bacillota</taxon>
        <taxon>Clostridia</taxon>
        <taxon>Eubacteriales</taxon>
        <taxon>Clostridiaceae</taxon>
        <taxon>Clostridiaceae incertae sedis</taxon>
        <taxon>Candidatus Egerieisoma</taxon>
    </lineage>
</organism>
<dbReference type="Pfam" id="PF12116">
    <property type="entry name" value="SpoIIID"/>
    <property type="match status" value="1"/>
</dbReference>
<gene>
    <name evidence="1" type="ORF">IAD50_02015</name>
</gene>
<evidence type="ECO:0000313" key="2">
    <source>
        <dbReference type="Proteomes" id="UP000824089"/>
    </source>
</evidence>
<proteinExistence type="predicted"/>
<comment type="caution">
    <text evidence="1">The sequence shown here is derived from an EMBL/GenBank/DDBJ whole genome shotgun (WGS) entry which is preliminary data.</text>
</comment>
<dbReference type="Proteomes" id="UP000824089">
    <property type="component" value="Unassembled WGS sequence"/>
</dbReference>
<dbReference type="InterPro" id="IPR014208">
    <property type="entry name" value="Spore_III_D"/>
</dbReference>
<name>A0A9D1I6I7_9CLOT</name>
<accession>A0A9D1I6I7</accession>
<reference evidence="1" key="1">
    <citation type="submission" date="2020-10" db="EMBL/GenBank/DDBJ databases">
        <authorList>
            <person name="Gilroy R."/>
        </authorList>
    </citation>
    <scope>NUCLEOTIDE SEQUENCE</scope>
    <source>
        <strain evidence="1">CHK195-4489</strain>
    </source>
</reference>